<accession>A0A6J4JN54</accession>
<dbReference type="AlphaFoldDB" id="A0A6J4JN54"/>
<reference evidence="1" key="1">
    <citation type="submission" date="2020-02" db="EMBL/GenBank/DDBJ databases">
        <authorList>
            <person name="Meier V. D."/>
        </authorList>
    </citation>
    <scope>NUCLEOTIDE SEQUENCE</scope>
    <source>
        <strain evidence="1">AVDCRST_MAG77</strain>
    </source>
</reference>
<dbReference type="Gene3D" id="3.60.15.10">
    <property type="entry name" value="Ribonuclease Z/Hydroxyacylglutathione hydrolase-like"/>
    <property type="match status" value="1"/>
</dbReference>
<dbReference type="InterPro" id="IPR036866">
    <property type="entry name" value="RibonucZ/Hydroxyglut_hydro"/>
</dbReference>
<dbReference type="PANTHER" id="PTHR39189:SF1">
    <property type="entry name" value="UPF0173 METAL-DEPENDENT HYDROLASE YTKL"/>
    <property type="match status" value="1"/>
</dbReference>
<dbReference type="Pfam" id="PF13483">
    <property type="entry name" value="Lactamase_B_3"/>
    <property type="match status" value="1"/>
</dbReference>
<evidence type="ECO:0008006" key="2">
    <source>
        <dbReference type="Google" id="ProtNLM"/>
    </source>
</evidence>
<proteinExistence type="predicted"/>
<dbReference type="SUPFAM" id="SSF56281">
    <property type="entry name" value="Metallo-hydrolase/oxidoreductase"/>
    <property type="match status" value="1"/>
</dbReference>
<sequence length="216" mass="22366">MDITWFGRSCVRLQSSQATVLTDPFNPLPPAALVGVHVVTLSDRSRRDELLDVPGARVIEGPGEYEVRGIPVSGVALNLSSDVVNAGDAVVAERGRRKTFVYTVTLDGIAICHLGRLPELPAGAGLQEIGQADVLLIPLGEPEGLSAARAVQIASQLEAKLLVPLTLGGPNDASALETFCRELGADPSAVTARVSVTATALAAGTRVALLAQQGST</sequence>
<gene>
    <name evidence="1" type="ORF">AVDCRST_MAG77-4031</name>
</gene>
<organism evidence="1">
    <name type="scientific">uncultured Chloroflexota bacterium</name>
    <dbReference type="NCBI Taxonomy" id="166587"/>
    <lineage>
        <taxon>Bacteria</taxon>
        <taxon>Bacillati</taxon>
        <taxon>Chloroflexota</taxon>
        <taxon>environmental samples</taxon>
    </lineage>
</organism>
<dbReference type="PANTHER" id="PTHR39189">
    <property type="entry name" value="UPF0173 METAL-DEPENDENT HYDROLASE YTKL"/>
    <property type="match status" value="1"/>
</dbReference>
<evidence type="ECO:0000313" key="1">
    <source>
        <dbReference type="EMBL" id="CAA9283056.1"/>
    </source>
</evidence>
<protein>
    <recommendedName>
        <fullName evidence="2">MBL fold metallo-hydrolase</fullName>
    </recommendedName>
</protein>
<name>A0A6J4JN54_9CHLR</name>
<dbReference type="EMBL" id="CADCTC010000212">
    <property type="protein sequence ID" value="CAA9283056.1"/>
    <property type="molecule type" value="Genomic_DNA"/>
</dbReference>